<feature type="compositionally biased region" description="Low complexity" evidence="1">
    <location>
        <begin position="130"/>
        <end position="148"/>
    </location>
</feature>
<organism evidence="2 3">
    <name type="scientific">Mytilus coruscus</name>
    <name type="common">Sea mussel</name>
    <dbReference type="NCBI Taxonomy" id="42192"/>
    <lineage>
        <taxon>Eukaryota</taxon>
        <taxon>Metazoa</taxon>
        <taxon>Spiralia</taxon>
        <taxon>Lophotrochozoa</taxon>
        <taxon>Mollusca</taxon>
        <taxon>Bivalvia</taxon>
        <taxon>Autobranchia</taxon>
        <taxon>Pteriomorphia</taxon>
        <taxon>Mytilida</taxon>
        <taxon>Mytiloidea</taxon>
        <taxon>Mytilidae</taxon>
        <taxon>Mytilinae</taxon>
        <taxon>Mytilus</taxon>
    </lineage>
</organism>
<gene>
    <name evidence="2" type="ORF">MCOR_29131</name>
</gene>
<feature type="region of interest" description="Disordered" evidence="1">
    <location>
        <begin position="1"/>
        <end position="309"/>
    </location>
</feature>
<feature type="compositionally biased region" description="Polar residues" evidence="1">
    <location>
        <begin position="169"/>
        <end position="178"/>
    </location>
</feature>
<proteinExistence type="predicted"/>
<sequence>MSAGRKTKPSASQEDSIPAKKQCMDLHFHDDSSVSKFTWPDDGSGSSSWQICDADAGDNSNPSTRDNSNPPRRGNLIPPSLESTKTNNSSSSESLDTKKLIENAFKQNSTKSTAPFLTPKSCRTPDNSENDFSSSSTFSTSAESIRSSPITLTHKNTKQSDRRLCSPCRTPNNSENDLSSTSICSASSESNRSSSSTVTHKNTEQSGRRLYSSSKTPENTENDFSLTSTHSPSVVSNRSSTSIVSESNFSTSTTFEYDSSSSNTSITSSQLSDSTISQNSQRDLPQGIKSKKSVGSTNRPAPTKQTRPK</sequence>
<evidence type="ECO:0000256" key="1">
    <source>
        <dbReference type="SAM" id="MobiDB-lite"/>
    </source>
</evidence>
<protein>
    <submittedName>
        <fullName evidence="2">Uncharacterized protein</fullName>
    </submittedName>
</protein>
<evidence type="ECO:0000313" key="3">
    <source>
        <dbReference type="Proteomes" id="UP000507470"/>
    </source>
</evidence>
<feature type="compositionally biased region" description="Low complexity" evidence="1">
    <location>
        <begin position="228"/>
        <end position="280"/>
    </location>
</feature>
<name>A0A6J8CFE6_MYTCO</name>
<feature type="compositionally biased region" description="Polar residues" evidence="1">
    <location>
        <begin position="211"/>
        <end position="227"/>
    </location>
</feature>
<feature type="compositionally biased region" description="Polar residues" evidence="1">
    <location>
        <begin position="105"/>
        <end position="115"/>
    </location>
</feature>
<reference evidence="2 3" key="1">
    <citation type="submission" date="2020-06" db="EMBL/GenBank/DDBJ databases">
        <authorList>
            <person name="Li R."/>
            <person name="Bekaert M."/>
        </authorList>
    </citation>
    <scope>NUCLEOTIDE SEQUENCE [LARGE SCALE GENOMIC DNA]</scope>
    <source>
        <strain evidence="3">wild</strain>
    </source>
</reference>
<feature type="compositionally biased region" description="Low complexity" evidence="1">
    <location>
        <begin position="179"/>
        <end position="196"/>
    </location>
</feature>
<feature type="compositionally biased region" description="Low complexity" evidence="1">
    <location>
        <begin position="80"/>
        <end position="94"/>
    </location>
</feature>
<dbReference type="Proteomes" id="UP000507470">
    <property type="component" value="Unassembled WGS sequence"/>
</dbReference>
<dbReference type="EMBL" id="CACVKT020005281">
    <property type="protein sequence ID" value="CAC5394381.1"/>
    <property type="molecule type" value="Genomic_DNA"/>
</dbReference>
<accession>A0A6J8CFE6</accession>
<keyword evidence="3" id="KW-1185">Reference proteome</keyword>
<evidence type="ECO:0000313" key="2">
    <source>
        <dbReference type="EMBL" id="CAC5394381.1"/>
    </source>
</evidence>
<feature type="compositionally biased region" description="Basic and acidic residues" evidence="1">
    <location>
        <begin position="22"/>
        <end position="33"/>
    </location>
</feature>
<dbReference type="AlphaFoldDB" id="A0A6J8CFE6"/>
<feature type="compositionally biased region" description="Polar residues" evidence="1">
    <location>
        <begin position="293"/>
        <end position="309"/>
    </location>
</feature>
<feature type="compositionally biased region" description="Polar residues" evidence="1">
    <location>
        <begin position="58"/>
        <end position="70"/>
    </location>
</feature>
<dbReference type="OrthoDB" id="6095478at2759"/>